<organism evidence="11 12">
    <name type="scientific">Marivita geojedonensis</name>
    <dbReference type="NCBI Taxonomy" id="1123756"/>
    <lineage>
        <taxon>Bacteria</taxon>
        <taxon>Pseudomonadati</taxon>
        <taxon>Pseudomonadota</taxon>
        <taxon>Alphaproteobacteria</taxon>
        <taxon>Rhodobacterales</taxon>
        <taxon>Roseobacteraceae</taxon>
        <taxon>Marivita</taxon>
    </lineage>
</organism>
<sequence length="256" mass="27861">MLQNAPAFDVSLATVEDDIRAAQRLRYDVFVTELGGDGEGVDHVNRLETDAFDAHADHLLLRDPRSSDSDTGGVVGVYRLMTRDHAARAGGFYSAAEFDLSRLENSDLRLLELGRSCLHPDHRGGPALMALWQGLAAYVAQNRIDLLFGTASFHGTDPARLIHPISHLHAAYLAPGALRVTSRQAQTMTLLPLDRIDRKAAMRDTPALIKSYLKLGGMIGQGVFVDHAFNTTDVCLILDTRALSTTGQLRSSRSGS</sequence>
<comment type="caution">
    <text evidence="11">The sequence shown here is derived from an EMBL/GenBank/DDBJ whole genome shotgun (WGS) entry which is preliminary data.</text>
</comment>
<dbReference type="AlphaFoldDB" id="A0A1X4NJ25"/>
<dbReference type="RefSeq" id="WP_085638747.1">
    <property type="nucleotide sequence ID" value="NZ_JFKC01000014.1"/>
</dbReference>
<evidence type="ECO:0000256" key="5">
    <source>
        <dbReference type="ARBA" id="ARBA00023315"/>
    </source>
</evidence>
<dbReference type="EC" id="2.3.2.30" evidence="7"/>
<keyword evidence="12" id="KW-1185">Reference proteome</keyword>
<comment type="pathway">
    <text evidence="1">Lipid metabolism.</text>
</comment>
<dbReference type="Gene3D" id="3.40.630.30">
    <property type="match status" value="1"/>
</dbReference>
<dbReference type="PANTHER" id="PTHR37323:SF1">
    <property type="entry name" value="L-ORNITHINE N(ALPHA)-ACYLTRANSFERASE"/>
    <property type="match status" value="1"/>
</dbReference>
<gene>
    <name evidence="11" type="ORF">MGEO_13570</name>
</gene>
<dbReference type="SUPFAM" id="SSF55729">
    <property type="entry name" value="Acyl-CoA N-acyltransferases (Nat)"/>
    <property type="match status" value="1"/>
</dbReference>
<keyword evidence="3 11" id="KW-0808">Transferase</keyword>
<keyword evidence="5 11" id="KW-0012">Acyltransferase</keyword>
<evidence type="ECO:0000256" key="8">
    <source>
        <dbReference type="ARBA" id="ARBA00039866"/>
    </source>
</evidence>
<comment type="catalytic activity">
    <reaction evidence="10">
        <text>a (3R)-hydroxyacyl-[ACP] + L-ornithine = a lyso-ornithine lipid + holo-[ACP] + H(+)</text>
        <dbReference type="Rhea" id="RHEA:20633"/>
        <dbReference type="Rhea" id="RHEA-COMP:9685"/>
        <dbReference type="Rhea" id="RHEA-COMP:9945"/>
        <dbReference type="ChEBI" id="CHEBI:15378"/>
        <dbReference type="ChEBI" id="CHEBI:46911"/>
        <dbReference type="ChEBI" id="CHEBI:64479"/>
        <dbReference type="ChEBI" id="CHEBI:78827"/>
        <dbReference type="ChEBI" id="CHEBI:138482"/>
        <dbReference type="EC" id="2.3.2.30"/>
    </reaction>
    <physiologicalReaction direction="left-to-right" evidence="10">
        <dbReference type="Rhea" id="RHEA:20634"/>
    </physiologicalReaction>
</comment>
<evidence type="ECO:0000256" key="2">
    <source>
        <dbReference type="ARBA" id="ARBA00022516"/>
    </source>
</evidence>
<accession>A0A1X4NJ25</accession>
<evidence type="ECO:0000313" key="11">
    <source>
        <dbReference type="EMBL" id="OSQ49296.1"/>
    </source>
</evidence>
<dbReference type="GO" id="GO:0006629">
    <property type="term" value="P:lipid metabolic process"/>
    <property type="evidence" value="ECO:0007669"/>
    <property type="project" value="UniProtKB-KW"/>
</dbReference>
<evidence type="ECO:0000256" key="10">
    <source>
        <dbReference type="ARBA" id="ARBA00047785"/>
    </source>
</evidence>
<dbReference type="Pfam" id="PF13444">
    <property type="entry name" value="Acetyltransf_5"/>
    <property type="match status" value="1"/>
</dbReference>
<keyword evidence="4" id="KW-0443">Lipid metabolism</keyword>
<dbReference type="EMBL" id="JFKC01000014">
    <property type="protein sequence ID" value="OSQ49296.1"/>
    <property type="molecule type" value="Genomic_DNA"/>
</dbReference>
<evidence type="ECO:0000313" key="12">
    <source>
        <dbReference type="Proteomes" id="UP000193926"/>
    </source>
</evidence>
<comment type="function">
    <text evidence="9">Catalyzes the first step in the biosynthesis of ornithine lipids, which are phosphorus-free membrane lipids. Catalyzes the 3-hydroxyacyl-acyl carrier protein-dependent acylation of ornithine to form lyso-ornithine lipid (LOL).</text>
</comment>
<evidence type="ECO:0000256" key="4">
    <source>
        <dbReference type="ARBA" id="ARBA00023098"/>
    </source>
</evidence>
<dbReference type="OrthoDB" id="9787072at2"/>
<keyword evidence="2" id="KW-0444">Lipid biosynthesis</keyword>
<comment type="similarity">
    <text evidence="6">Belongs to the acetyltransferase family. OlsB subfamily.</text>
</comment>
<proteinExistence type="inferred from homology"/>
<evidence type="ECO:0000256" key="9">
    <source>
        <dbReference type="ARBA" id="ARBA00045724"/>
    </source>
</evidence>
<dbReference type="STRING" id="1123756.MGEO_13570"/>
<evidence type="ECO:0000256" key="1">
    <source>
        <dbReference type="ARBA" id="ARBA00005189"/>
    </source>
</evidence>
<evidence type="ECO:0000256" key="7">
    <source>
        <dbReference type="ARBA" id="ARBA00039058"/>
    </source>
</evidence>
<dbReference type="InterPro" id="IPR052351">
    <property type="entry name" value="Ornithine_N-alpha-AT"/>
</dbReference>
<evidence type="ECO:0000256" key="3">
    <source>
        <dbReference type="ARBA" id="ARBA00022679"/>
    </source>
</evidence>
<dbReference type="Proteomes" id="UP000193926">
    <property type="component" value="Unassembled WGS sequence"/>
</dbReference>
<dbReference type="GO" id="GO:0043810">
    <property type="term" value="F:ornithine-acyl [acyl carrier protein] N-acyltransferase activity"/>
    <property type="evidence" value="ECO:0007669"/>
    <property type="project" value="UniProtKB-EC"/>
</dbReference>
<reference evidence="11 12" key="1">
    <citation type="submission" date="2014-03" db="EMBL/GenBank/DDBJ databases">
        <title>The draft genome sequence of Marivita geojedonensis KCTC 23882.</title>
        <authorList>
            <person name="Lai Q."/>
            <person name="Shao Z."/>
        </authorList>
    </citation>
    <scope>NUCLEOTIDE SEQUENCE [LARGE SCALE GENOMIC DNA]</scope>
    <source>
        <strain evidence="11 12">DPG-138</strain>
    </source>
</reference>
<dbReference type="InterPro" id="IPR016181">
    <property type="entry name" value="Acyl_CoA_acyltransferase"/>
</dbReference>
<protein>
    <recommendedName>
        <fullName evidence="8">L-ornithine N(alpha)-acyltransferase</fullName>
        <ecNumber evidence="7">2.3.2.30</ecNumber>
    </recommendedName>
</protein>
<evidence type="ECO:0000256" key="6">
    <source>
        <dbReference type="ARBA" id="ARBA00038095"/>
    </source>
</evidence>
<dbReference type="PANTHER" id="PTHR37323">
    <property type="entry name" value="GCN5-RELATED N-ACETYLTRANSFERASE"/>
    <property type="match status" value="1"/>
</dbReference>
<name>A0A1X4NJ25_9RHOB</name>